<dbReference type="Proteomes" id="UP001596012">
    <property type="component" value="Unassembled WGS sequence"/>
</dbReference>
<keyword evidence="2" id="KW-0472">Membrane</keyword>
<name>A0ABV8YVM3_9ACTN</name>
<feature type="transmembrane region" description="Helical" evidence="2">
    <location>
        <begin position="44"/>
        <end position="63"/>
    </location>
</feature>
<gene>
    <name evidence="3" type="ORF">ACFPH6_33045</name>
</gene>
<evidence type="ECO:0000256" key="1">
    <source>
        <dbReference type="SAM" id="MobiDB-lite"/>
    </source>
</evidence>
<evidence type="ECO:0000313" key="3">
    <source>
        <dbReference type="EMBL" id="MFC4469288.1"/>
    </source>
</evidence>
<keyword evidence="4" id="KW-1185">Reference proteome</keyword>
<evidence type="ECO:0000313" key="4">
    <source>
        <dbReference type="Proteomes" id="UP001596012"/>
    </source>
</evidence>
<sequence length="178" mass="19942">MTRMDSWAPASDRHWRGSARLAATCALVFCALFLFVDWDAGTVTLLRALLWLTLSATVFAVLLPHRVTAGPGWLAVRTPWRRHIVRTDALVAVRQYSGVSSHLVLCDTHGGRLELDPRVLAANPLIWHALDTGVHRSVERRHAPPRRGRPGTARPPDRRRDHASGPEVLRPLLISRLR</sequence>
<protein>
    <recommendedName>
        <fullName evidence="5">PH domain-containing protein</fullName>
    </recommendedName>
</protein>
<accession>A0ABV8YVM3</accession>
<dbReference type="RefSeq" id="WP_386348012.1">
    <property type="nucleotide sequence ID" value="NZ_JBHSFG010000059.1"/>
</dbReference>
<keyword evidence="2" id="KW-0812">Transmembrane</keyword>
<evidence type="ECO:0000256" key="2">
    <source>
        <dbReference type="SAM" id="Phobius"/>
    </source>
</evidence>
<feature type="compositionally biased region" description="Basic and acidic residues" evidence="1">
    <location>
        <begin position="155"/>
        <end position="164"/>
    </location>
</feature>
<comment type="caution">
    <text evidence="3">The sequence shown here is derived from an EMBL/GenBank/DDBJ whole genome shotgun (WGS) entry which is preliminary data.</text>
</comment>
<reference evidence="4" key="1">
    <citation type="journal article" date="2019" name="Int. J. Syst. Evol. Microbiol.">
        <title>The Global Catalogue of Microorganisms (GCM) 10K type strain sequencing project: providing services to taxonomists for standard genome sequencing and annotation.</title>
        <authorList>
            <consortium name="The Broad Institute Genomics Platform"/>
            <consortium name="The Broad Institute Genome Sequencing Center for Infectious Disease"/>
            <person name="Wu L."/>
            <person name="Ma J."/>
        </authorList>
    </citation>
    <scope>NUCLEOTIDE SEQUENCE [LARGE SCALE GENOMIC DNA]</scope>
    <source>
        <strain evidence="4">DT43</strain>
    </source>
</reference>
<evidence type="ECO:0008006" key="5">
    <source>
        <dbReference type="Google" id="ProtNLM"/>
    </source>
</evidence>
<keyword evidence="2" id="KW-1133">Transmembrane helix</keyword>
<feature type="transmembrane region" description="Helical" evidence="2">
    <location>
        <begin position="21"/>
        <end position="38"/>
    </location>
</feature>
<proteinExistence type="predicted"/>
<feature type="region of interest" description="Disordered" evidence="1">
    <location>
        <begin position="137"/>
        <end position="165"/>
    </location>
</feature>
<organism evidence="3 4">
    <name type="scientific">Streptomyces xiangluensis</name>
    <dbReference type="NCBI Taxonomy" id="2665720"/>
    <lineage>
        <taxon>Bacteria</taxon>
        <taxon>Bacillati</taxon>
        <taxon>Actinomycetota</taxon>
        <taxon>Actinomycetes</taxon>
        <taxon>Kitasatosporales</taxon>
        <taxon>Streptomycetaceae</taxon>
        <taxon>Streptomyces</taxon>
    </lineage>
</organism>
<dbReference type="EMBL" id="JBHSFG010000059">
    <property type="protein sequence ID" value="MFC4469288.1"/>
    <property type="molecule type" value="Genomic_DNA"/>
</dbReference>